<proteinExistence type="predicted"/>
<dbReference type="GO" id="GO:0015631">
    <property type="term" value="F:tubulin binding"/>
    <property type="evidence" value="ECO:0007669"/>
    <property type="project" value="InterPro"/>
</dbReference>
<reference evidence="3" key="1">
    <citation type="submission" date="2012-02" db="EMBL/GenBank/DDBJ databases">
        <title>Genome sequencing of Giardia lamblia Genotypes A2 and B isolates (DH and GS) and comparative analysis with the genomes of Genotypes A1 and E (WB and Pig).</title>
        <authorList>
            <person name="Adam R."/>
            <person name="Dahlstrom E."/>
            <person name="Martens C."/>
            <person name="Bruno D."/>
            <person name="Barbian K."/>
            <person name="Porcella S.F."/>
            <person name="Nash T."/>
        </authorList>
    </citation>
    <scope>NUCLEOTIDE SEQUENCE</scope>
    <source>
        <strain evidence="3">DH</strain>
    </source>
</reference>
<dbReference type="EMBL" id="AHGT01000045">
    <property type="protein sequence ID" value="ESU36520.1"/>
    <property type="molecule type" value="Genomic_DNA"/>
</dbReference>
<protein>
    <submittedName>
        <fullName evidence="2">Tubulin family protein</fullName>
    </submittedName>
</protein>
<dbReference type="PANTHER" id="PTHR12932">
    <property type="entry name" value="P25 ALPHA-RELATED"/>
    <property type="match status" value="1"/>
</dbReference>
<feature type="region of interest" description="Disordered" evidence="1">
    <location>
        <begin position="15"/>
        <end position="169"/>
    </location>
</feature>
<feature type="compositionally biased region" description="Basic and acidic residues" evidence="1">
    <location>
        <begin position="51"/>
        <end position="65"/>
    </location>
</feature>
<reference evidence="2 3" key="2">
    <citation type="journal article" date="2013" name="Genome Biol. Evol.">
        <title>Genome sequencing of Giardia lamblia genotypes A2 and B isolates (DH and GS) and comparative analysis with the genomes of genotypes A1 and E (WB and Pig).</title>
        <authorList>
            <person name="Adam R.D."/>
            <person name="Dahlstrom E.W."/>
            <person name="Martens C.A."/>
            <person name="Bruno D.P."/>
            <person name="Barbian K.D."/>
            <person name="Ricklefs S.M."/>
            <person name="Hernandez M.M."/>
            <person name="Narla N.P."/>
            <person name="Patel R.B."/>
            <person name="Porcella S.F."/>
            <person name="Nash T.E."/>
        </authorList>
    </citation>
    <scope>NUCLEOTIDE SEQUENCE [LARGE SCALE GENOMIC DNA]</scope>
    <source>
        <strain evidence="2 3">DH</strain>
    </source>
</reference>
<evidence type="ECO:0000313" key="3">
    <source>
        <dbReference type="Proteomes" id="UP000018320"/>
    </source>
</evidence>
<accession>V6THV3</accession>
<sequence length="169" mass="18243">VSPIKIAKLMPDHYAKQDMAEKPKAASQIKGGSIFDRLTDPSTYQASHRARFNDRPDVKHDHIKLQEASNINKKHDPVAPTVNRKPAGTEAAHTEHPTSSRDKPKAASQVKGGSIFDRLTDPSTYHGTHKERFNADGTGRGLAGRDSVAKGSGTVGGRVGDLSSQVSRK</sequence>
<dbReference type="VEuPathDB" id="GiardiaDB:GL50581_3979"/>
<feature type="non-terminal residue" evidence="2">
    <location>
        <position position="1"/>
    </location>
</feature>
<evidence type="ECO:0000256" key="1">
    <source>
        <dbReference type="SAM" id="MobiDB-lite"/>
    </source>
</evidence>
<dbReference type="GO" id="GO:0046785">
    <property type="term" value="P:microtubule polymerization"/>
    <property type="evidence" value="ECO:0007669"/>
    <property type="project" value="InterPro"/>
</dbReference>
<dbReference type="Pfam" id="PF05517">
    <property type="entry name" value="p25-alpha"/>
    <property type="match status" value="1"/>
</dbReference>
<evidence type="ECO:0000313" key="2">
    <source>
        <dbReference type="EMBL" id="ESU36520.1"/>
    </source>
</evidence>
<dbReference type="AlphaFoldDB" id="V6THV3"/>
<dbReference type="VEuPathDB" id="GiardiaDB:GL50803_0014748"/>
<dbReference type="GO" id="GO:0001578">
    <property type="term" value="P:microtubule bundle formation"/>
    <property type="evidence" value="ECO:0007669"/>
    <property type="project" value="TreeGrafter"/>
</dbReference>
<name>V6THV3_GIAIN</name>
<dbReference type="VEuPathDB" id="GiardiaDB:QR46_0758"/>
<dbReference type="VEuPathDB" id="GiardiaDB:DHA2_14748"/>
<feature type="compositionally biased region" description="Basic and acidic residues" evidence="1">
    <location>
        <begin position="92"/>
        <end position="105"/>
    </location>
</feature>
<feature type="compositionally biased region" description="Basic and acidic residues" evidence="1">
    <location>
        <begin position="15"/>
        <end position="24"/>
    </location>
</feature>
<dbReference type="GO" id="GO:0005874">
    <property type="term" value="C:microtubule"/>
    <property type="evidence" value="ECO:0007669"/>
    <property type="project" value="TreeGrafter"/>
</dbReference>
<gene>
    <name evidence="2" type="ORF">DHA2_14748</name>
</gene>
<organism evidence="2 3">
    <name type="scientific">Giardia intestinalis</name>
    <name type="common">Giardia lamblia</name>
    <dbReference type="NCBI Taxonomy" id="5741"/>
    <lineage>
        <taxon>Eukaryota</taxon>
        <taxon>Metamonada</taxon>
        <taxon>Diplomonadida</taxon>
        <taxon>Hexamitidae</taxon>
        <taxon>Giardiinae</taxon>
        <taxon>Giardia</taxon>
    </lineage>
</organism>
<dbReference type="PANTHER" id="PTHR12932:SF9">
    <property type="entry name" value="TUBULIN POLYMERIZATION-PROMOTING PROTEIN HOMOLOG"/>
    <property type="match status" value="1"/>
</dbReference>
<dbReference type="Proteomes" id="UP000018320">
    <property type="component" value="Unassembled WGS sequence"/>
</dbReference>
<dbReference type="InterPro" id="IPR008907">
    <property type="entry name" value="TPP/p25"/>
</dbReference>
<dbReference type="GO" id="GO:0032273">
    <property type="term" value="P:positive regulation of protein polymerization"/>
    <property type="evidence" value="ECO:0007669"/>
    <property type="project" value="TreeGrafter"/>
</dbReference>
<comment type="caution">
    <text evidence="2">The sequence shown here is derived from an EMBL/GenBank/DDBJ whole genome shotgun (WGS) entry which is preliminary data.</text>
</comment>